<reference evidence="8 9" key="1">
    <citation type="journal article" date="2009" name="PLoS ONE">
        <title>Genome analysis of the anaerobic thermohalophilic bacterium Halothermothrix orenii.</title>
        <authorList>
            <person name="Mavromatis K."/>
            <person name="Ivanova N."/>
            <person name="Anderson I."/>
            <person name="Lykidis A."/>
            <person name="Hooper S.D."/>
            <person name="Sun H."/>
            <person name="Kunin V."/>
            <person name="Lapidus A."/>
            <person name="Hugenholtz P."/>
            <person name="Patel B."/>
            <person name="Kyrpides N.C."/>
        </authorList>
    </citation>
    <scope>NUCLEOTIDE SEQUENCE [LARGE SCALE GENOMIC DNA]</scope>
    <source>
        <strain evidence="9">H 168 / OCM 544 / DSM 9562</strain>
    </source>
</reference>
<dbReference type="RefSeq" id="WP_012636141.1">
    <property type="nucleotide sequence ID" value="NC_011899.1"/>
</dbReference>
<evidence type="ECO:0000256" key="4">
    <source>
        <dbReference type="ARBA" id="ARBA00022692"/>
    </source>
</evidence>
<keyword evidence="9" id="KW-1185">Reference proteome</keyword>
<dbReference type="STRING" id="373903.Hore_12070"/>
<evidence type="ECO:0000256" key="3">
    <source>
        <dbReference type="ARBA" id="ARBA00022475"/>
    </source>
</evidence>
<dbReference type="GO" id="GO:0005886">
    <property type="term" value="C:plasma membrane"/>
    <property type="evidence" value="ECO:0007669"/>
    <property type="project" value="UniProtKB-SubCell"/>
</dbReference>
<evidence type="ECO:0000256" key="6">
    <source>
        <dbReference type="ARBA" id="ARBA00023136"/>
    </source>
</evidence>
<keyword evidence="8" id="KW-0560">Oxidoreductase</keyword>
<comment type="similarity">
    <text evidence="2">Belongs to the CPA3 antiporters (TC 2.A.63) subunit C family.</text>
</comment>
<dbReference type="eggNOG" id="COG1006">
    <property type="taxonomic scope" value="Bacteria"/>
</dbReference>
<dbReference type="HOGENOM" id="CLU_082058_2_1_9"/>
<sequence length="110" mass="12256">MLYHLVFILLFMLGFYTLLTKKNLIKIVIGLNIMEASVLFWLIAISDRGKAPIMNMEDMVEKVSDPLPQALALTAIVIGASTTALLLTLIIELSKHRDTVNIDELKGLDD</sequence>
<dbReference type="GO" id="GO:0016491">
    <property type="term" value="F:oxidoreductase activity"/>
    <property type="evidence" value="ECO:0007669"/>
    <property type="project" value="UniProtKB-KW"/>
</dbReference>
<feature type="transmembrane region" description="Helical" evidence="7">
    <location>
        <begin position="27"/>
        <end position="46"/>
    </location>
</feature>
<evidence type="ECO:0000256" key="7">
    <source>
        <dbReference type="SAM" id="Phobius"/>
    </source>
</evidence>
<organism evidence="8 9">
    <name type="scientific">Halothermothrix orenii (strain H 168 / OCM 544 / DSM 9562)</name>
    <dbReference type="NCBI Taxonomy" id="373903"/>
    <lineage>
        <taxon>Bacteria</taxon>
        <taxon>Bacillati</taxon>
        <taxon>Bacillota</taxon>
        <taxon>Clostridia</taxon>
        <taxon>Halanaerobiales</taxon>
        <taxon>Halothermotrichaceae</taxon>
        <taxon>Halothermothrix</taxon>
    </lineage>
</organism>
<gene>
    <name evidence="8" type="ordered locus">Hore_12070</name>
</gene>
<dbReference type="AlphaFoldDB" id="B8CXD8"/>
<evidence type="ECO:0000313" key="8">
    <source>
        <dbReference type="EMBL" id="ACL69957.1"/>
    </source>
</evidence>
<dbReference type="OrthoDB" id="9799219at2"/>
<dbReference type="PANTHER" id="PTHR34583:SF2">
    <property type="entry name" value="ANTIPORTER SUBUNIT MNHC2-RELATED"/>
    <property type="match status" value="1"/>
</dbReference>
<comment type="subcellular location">
    <subcellularLocation>
        <location evidence="1">Cell membrane</location>
        <topology evidence="1">Multi-pass membrane protein</topology>
    </subcellularLocation>
</comment>
<dbReference type="Proteomes" id="UP000000719">
    <property type="component" value="Chromosome"/>
</dbReference>
<accession>B8CXD8</accession>
<evidence type="ECO:0000256" key="5">
    <source>
        <dbReference type="ARBA" id="ARBA00022989"/>
    </source>
</evidence>
<keyword evidence="4 7" id="KW-0812">Transmembrane</keyword>
<dbReference type="KEGG" id="hor:Hore_12070"/>
<evidence type="ECO:0000313" key="9">
    <source>
        <dbReference type="Proteomes" id="UP000000719"/>
    </source>
</evidence>
<dbReference type="PANTHER" id="PTHR34583">
    <property type="entry name" value="ANTIPORTER SUBUNIT MNHC2-RELATED"/>
    <property type="match status" value="1"/>
</dbReference>
<dbReference type="InterPro" id="IPR050601">
    <property type="entry name" value="CPA3_antiporter_subunitC"/>
</dbReference>
<dbReference type="Gene3D" id="1.10.287.3510">
    <property type="match status" value="1"/>
</dbReference>
<protein>
    <submittedName>
        <fullName evidence="8">NADH dehydrogenase I subunit K</fullName>
        <ecNumber evidence="8">1.6.5.3</ecNumber>
    </submittedName>
</protein>
<evidence type="ECO:0000256" key="1">
    <source>
        <dbReference type="ARBA" id="ARBA00004651"/>
    </source>
</evidence>
<keyword evidence="3" id="KW-1003">Cell membrane</keyword>
<dbReference type="InterPro" id="IPR039428">
    <property type="entry name" value="NUOK/Mnh_C1-like"/>
</dbReference>
<evidence type="ECO:0000256" key="2">
    <source>
        <dbReference type="ARBA" id="ARBA00010388"/>
    </source>
</evidence>
<dbReference type="EC" id="1.6.5.3" evidence="8"/>
<keyword evidence="6 7" id="KW-0472">Membrane</keyword>
<dbReference type="Pfam" id="PF00420">
    <property type="entry name" value="Oxidored_q2"/>
    <property type="match status" value="1"/>
</dbReference>
<dbReference type="EMBL" id="CP001098">
    <property type="protein sequence ID" value="ACL69957.1"/>
    <property type="molecule type" value="Genomic_DNA"/>
</dbReference>
<name>B8CXD8_HALOH</name>
<proteinExistence type="inferred from homology"/>
<keyword evidence="5 7" id="KW-1133">Transmembrane helix</keyword>
<feature type="transmembrane region" description="Helical" evidence="7">
    <location>
        <begin position="67"/>
        <end position="91"/>
    </location>
</feature>